<dbReference type="EMBL" id="BKCP01005539">
    <property type="protein sequence ID" value="GER38844.1"/>
    <property type="molecule type" value="Genomic_DNA"/>
</dbReference>
<evidence type="ECO:0000313" key="3">
    <source>
        <dbReference type="Proteomes" id="UP000325081"/>
    </source>
</evidence>
<gene>
    <name evidence="2" type="ORF">STAS_15385</name>
</gene>
<evidence type="ECO:0000313" key="2">
    <source>
        <dbReference type="EMBL" id="GER38844.1"/>
    </source>
</evidence>
<comment type="caution">
    <text evidence="2">The sequence shown here is derived from an EMBL/GenBank/DDBJ whole genome shotgun (WGS) entry which is preliminary data.</text>
</comment>
<sequence>MFRMRIKLPPKSSEYLAAVRWANHKETRTEARSGGLYVDNTPQGGGVALSSNSRDVETTKLVDEHVSTEYKDPHLVEDEFKDVPESLEYDANHKETRTEARSGGLYVDNTPQGGGVALSSNSRGKGNEGGIFNERRKEYLFLFEFPGYSEDVETTKLVDEHVSTEYKDPHLVEDEFKDVPESLEIKLPPKSSEYLAAVRWANHKETRTEARSGGLYVDNTPQGGGVALSSNSRGKGNEGGISNERRKEYLFLFEFPGYSEDVETTKLMDEHVSTEYKDPHLVEDEFKDVPESF</sequence>
<keyword evidence="3" id="KW-1185">Reference proteome</keyword>
<feature type="non-terminal residue" evidence="2">
    <location>
        <position position="293"/>
    </location>
</feature>
<protein>
    <submittedName>
        <fullName evidence="2">RING/U-box superfamily protein</fullName>
    </submittedName>
</protein>
<accession>A0A5A7Q1F4</accession>
<organism evidence="2 3">
    <name type="scientific">Striga asiatica</name>
    <name type="common">Asiatic witchweed</name>
    <name type="synonym">Buchnera asiatica</name>
    <dbReference type="NCBI Taxonomy" id="4170"/>
    <lineage>
        <taxon>Eukaryota</taxon>
        <taxon>Viridiplantae</taxon>
        <taxon>Streptophyta</taxon>
        <taxon>Embryophyta</taxon>
        <taxon>Tracheophyta</taxon>
        <taxon>Spermatophyta</taxon>
        <taxon>Magnoliopsida</taxon>
        <taxon>eudicotyledons</taxon>
        <taxon>Gunneridae</taxon>
        <taxon>Pentapetalae</taxon>
        <taxon>asterids</taxon>
        <taxon>lamiids</taxon>
        <taxon>Lamiales</taxon>
        <taxon>Orobanchaceae</taxon>
        <taxon>Buchnereae</taxon>
        <taxon>Striga</taxon>
    </lineage>
</organism>
<dbReference type="AlphaFoldDB" id="A0A5A7Q1F4"/>
<reference evidence="3" key="1">
    <citation type="journal article" date="2019" name="Curr. Biol.">
        <title>Genome Sequence of Striga asiatica Provides Insight into the Evolution of Plant Parasitism.</title>
        <authorList>
            <person name="Yoshida S."/>
            <person name="Kim S."/>
            <person name="Wafula E.K."/>
            <person name="Tanskanen J."/>
            <person name="Kim Y.M."/>
            <person name="Honaas L."/>
            <person name="Yang Z."/>
            <person name="Spallek T."/>
            <person name="Conn C.E."/>
            <person name="Ichihashi Y."/>
            <person name="Cheong K."/>
            <person name="Cui S."/>
            <person name="Der J.P."/>
            <person name="Gundlach H."/>
            <person name="Jiao Y."/>
            <person name="Hori C."/>
            <person name="Ishida J.K."/>
            <person name="Kasahara H."/>
            <person name="Kiba T."/>
            <person name="Kim M.S."/>
            <person name="Koo N."/>
            <person name="Laohavisit A."/>
            <person name="Lee Y.H."/>
            <person name="Lumba S."/>
            <person name="McCourt P."/>
            <person name="Mortimer J.C."/>
            <person name="Mutuku J.M."/>
            <person name="Nomura T."/>
            <person name="Sasaki-Sekimoto Y."/>
            <person name="Seto Y."/>
            <person name="Wang Y."/>
            <person name="Wakatake T."/>
            <person name="Sakakibara H."/>
            <person name="Demura T."/>
            <person name="Yamaguchi S."/>
            <person name="Yoneyama K."/>
            <person name="Manabe R.I."/>
            <person name="Nelson D.C."/>
            <person name="Schulman A.H."/>
            <person name="Timko M.P."/>
            <person name="dePamphilis C.W."/>
            <person name="Choi D."/>
            <person name="Shirasu K."/>
        </authorList>
    </citation>
    <scope>NUCLEOTIDE SEQUENCE [LARGE SCALE GENOMIC DNA]</scope>
    <source>
        <strain evidence="3">cv. UVA1</strain>
    </source>
</reference>
<name>A0A5A7Q1F4_STRAF</name>
<dbReference type="Proteomes" id="UP000325081">
    <property type="component" value="Unassembled WGS sequence"/>
</dbReference>
<feature type="region of interest" description="Disordered" evidence="1">
    <location>
        <begin position="213"/>
        <end position="241"/>
    </location>
</feature>
<feature type="region of interest" description="Disordered" evidence="1">
    <location>
        <begin position="34"/>
        <end position="56"/>
    </location>
</feature>
<proteinExistence type="predicted"/>
<evidence type="ECO:0000256" key="1">
    <source>
        <dbReference type="SAM" id="MobiDB-lite"/>
    </source>
</evidence>